<dbReference type="EMBL" id="JACCFW010000001">
    <property type="protein sequence ID" value="NYJ74309.1"/>
    <property type="molecule type" value="Genomic_DNA"/>
</dbReference>
<comment type="caution">
    <text evidence="2">The sequence shown here is derived from an EMBL/GenBank/DDBJ whole genome shotgun (WGS) entry which is preliminary data.</text>
</comment>
<dbReference type="Proteomes" id="UP000571817">
    <property type="component" value="Unassembled WGS sequence"/>
</dbReference>
<evidence type="ECO:0000313" key="2">
    <source>
        <dbReference type="EMBL" id="NYJ74309.1"/>
    </source>
</evidence>
<name>A0A853DE99_9MICO</name>
<organism evidence="2 3">
    <name type="scientific">Allobranchiibius huperziae</name>
    <dbReference type="NCBI Taxonomy" id="1874116"/>
    <lineage>
        <taxon>Bacteria</taxon>
        <taxon>Bacillati</taxon>
        <taxon>Actinomycetota</taxon>
        <taxon>Actinomycetes</taxon>
        <taxon>Micrococcales</taxon>
        <taxon>Dermacoccaceae</taxon>
        <taxon>Allobranchiibius</taxon>
    </lineage>
</organism>
<keyword evidence="3" id="KW-1185">Reference proteome</keyword>
<sequence>MTADVDLTPARMLRGEHVFRVVSKLNTDILVGYCWCGEAQESEDPIALWTWLLEHPDGHSSGRGGESPSAGRPQVLEPA</sequence>
<gene>
    <name evidence="2" type="ORF">HNR15_001272</name>
</gene>
<reference evidence="2 3" key="1">
    <citation type="submission" date="2020-07" db="EMBL/GenBank/DDBJ databases">
        <title>Sequencing the genomes of 1000 actinobacteria strains.</title>
        <authorList>
            <person name="Klenk H.-P."/>
        </authorList>
    </citation>
    <scope>NUCLEOTIDE SEQUENCE [LARGE SCALE GENOMIC DNA]</scope>
    <source>
        <strain evidence="2 3">DSM 29531</strain>
    </source>
</reference>
<protein>
    <submittedName>
        <fullName evidence="2">Uncharacterized protein</fullName>
    </submittedName>
</protein>
<proteinExistence type="predicted"/>
<evidence type="ECO:0000256" key="1">
    <source>
        <dbReference type="SAM" id="MobiDB-lite"/>
    </source>
</evidence>
<feature type="region of interest" description="Disordered" evidence="1">
    <location>
        <begin position="57"/>
        <end position="79"/>
    </location>
</feature>
<accession>A0A853DE99</accession>
<dbReference type="RefSeq" id="WP_218883575.1">
    <property type="nucleotide sequence ID" value="NZ_JACCFW010000001.1"/>
</dbReference>
<dbReference type="AlphaFoldDB" id="A0A853DE99"/>
<evidence type="ECO:0000313" key="3">
    <source>
        <dbReference type="Proteomes" id="UP000571817"/>
    </source>
</evidence>